<dbReference type="EC" id="2.4.2.19" evidence="5"/>
<dbReference type="Pfam" id="PF02749">
    <property type="entry name" value="QRPTase_N"/>
    <property type="match status" value="1"/>
</dbReference>
<evidence type="ECO:0000256" key="10">
    <source>
        <dbReference type="ARBA" id="ARBA00033102"/>
    </source>
</evidence>
<evidence type="ECO:0000256" key="11">
    <source>
        <dbReference type="ARBA" id="ARBA00047445"/>
    </source>
</evidence>
<evidence type="ECO:0000256" key="9">
    <source>
        <dbReference type="ARBA" id="ARBA00022679"/>
    </source>
</evidence>
<dbReference type="PANTHER" id="PTHR32179">
    <property type="entry name" value="NICOTINATE-NUCLEOTIDE PYROPHOSPHORYLASE [CARBOXYLATING]"/>
    <property type="match status" value="1"/>
</dbReference>
<evidence type="ECO:0000256" key="2">
    <source>
        <dbReference type="ARBA" id="ARBA00004893"/>
    </source>
</evidence>
<evidence type="ECO:0000256" key="7">
    <source>
        <dbReference type="ARBA" id="ARBA00022642"/>
    </source>
</evidence>
<evidence type="ECO:0000256" key="8">
    <source>
        <dbReference type="ARBA" id="ARBA00022676"/>
    </source>
</evidence>
<dbReference type="NCBIfam" id="TIGR00078">
    <property type="entry name" value="nadC"/>
    <property type="match status" value="1"/>
</dbReference>
<keyword evidence="7" id="KW-0662">Pyridine nucleotide biosynthesis</keyword>
<dbReference type="HOGENOM" id="CLU_039622_0_0_11"/>
<dbReference type="InterPro" id="IPR002638">
    <property type="entry name" value="Quinolinate_PRibosylTrfase_C"/>
</dbReference>
<dbReference type="RefSeq" id="WP_075018707.1">
    <property type="nucleotide sequence ID" value="NZ_BJMC01000005.1"/>
</dbReference>
<dbReference type="GO" id="GO:0009435">
    <property type="term" value="P:NAD+ biosynthetic process"/>
    <property type="evidence" value="ECO:0007669"/>
    <property type="project" value="UniProtKB-UniPathway"/>
</dbReference>
<name>A0A0A1DW74_NOCSI</name>
<dbReference type="InterPro" id="IPR036068">
    <property type="entry name" value="Nicotinate_pribotase-like_C"/>
</dbReference>
<evidence type="ECO:0000313" key="16">
    <source>
        <dbReference type="EMBL" id="AIY19690.2"/>
    </source>
</evidence>
<dbReference type="InterPro" id="IPR027277">
    <property type="entry name" value="NadC/ModD"/>
</dbReference>
<dbReference type="GO" id="GO:0034213">
    <property type="term" value="P:quinolinate catabolic process"/>
    <property type="evidence" value="ECO:0007669"/>
    <property type="project" value="TreeGrafter"/>
</dbReference>
<dbReference type="PANTHER" id="PTHR32179:SF3">
    <property type="entry name" value="NICOTINATE-NUCLEOTIDE PYROPHOSPHORYLASE [CARBOXYLATING]"/>
    <property type="match status" value="1"/>
</dbReference>
<dbReference type="GO" id="GO:0004514">
    <property type="term" value="F:nicotinate-nucleotide diphosphorylase (carboxylating) activity"/>
    <property type="evidence" value="ECO:0007669"/>
    <property type="project" value="UniProtKB-EC"/>
</dbReference>
<keyword evidence="8 13" id="KW-0328">Glycosyltransferase</keyword>
<dbReference type="GO" id="GO:0005737">
    <property type="term" value="C:cytoplasm"/>
    <property type="evidence" value="ECO:0007669"/>
    <property type="project" value="TreeGrafter"/>
</dbReference>
<dbReference type="Proteomes" id="UP000030300">
    <property type="component" value="Chromosome"/>
</dbReference>
<feature type="domain" description="Quinolinate phosphoribosyl transferase N-terminal" evidence="15">
    <location>
        <begin position="46"/>
        <end position="131"/>
    </location>
</feature>
<evidence type="ECO:0000256" key="3">
    <source>
        <dbReference type="ARBA" id="ARBA00009400"/>
    </source>
</evidence>
<comment type="catalytic activity">
    <reaction evidence="11">
        <text>nicotinate beta-D-ribonucleotide + CO2 + diphosphate = quinolinate + 5-phospho-alpha-D-ribose 1-diphosphate + 2 H(+)</text>
        <dbReference type="Rhea" id="RHEA:12733"/>
        <dbReference type="ChEBI" id="CHEBI:15378"/>
        <dbReference type="ChEBI" id="CHEBI:16526"/>
        <dbReference type="ChEBI" id="CHEBI:29959"/>
        <dbReference type="ChEBI" id="CHEBI:33019"/>
        <dbReference type="ChEBI" id="CHEBI:57502"/>
        <dbReference type="ChEBI" id="CHEBI:58017"/>
        <dbReference type="EC" id="2.4.2.19"/>
    </reaction>
</comment>
<dbReference type="GeneID" id="96608032"/>
<evidence type="ECO:0000256" key="5">
    <source>
        <dbReference type="ARBA" id="ARBA00011944"/>
    </source>
</evidence>
<evidence type="ECO:0000256" key="12">
    <source>
        <dbReference type="ARBA" id="ARBA00069173"/>
    </source>
</evidence>
<keyword evidence="9 13" id="KW-0808">Transferase</keyword>
<evidence type="ECO:0000256" key="1">
    <source>
        <dbReference type="ARBA" id="ARBA00003237"/>
    </source>
</evidence>
<feature type="domain" description="Quinolinate phosphoribosyl transferase C-terminal" evidence="14">
    <location>
        <begin position="133"/>
        <end position="300"/>
    </location>
</feature>
<dbReference type="Pfam" id="PF01729">
    <property type="entry name" value="QRPTase_C"/>
    <property type="match status" value="1"/>
</dbReference>
<accession>A0A0A1DW74</accession>
<protein>
    <recommendedName>
        <fullName evidence="6">Nicotinate-nucleotide pyrophosphorylase [carboxylating]</fullName>
        <ecNumber evidence="5">2.4.2.19</ecNumber>
    </recommendedName>
    <alternativeName>
        <fullName evidence="12">Probable nicotinate-nucleotide pyrophosphorylase [carboxylating]</fullName>
    </alternativeName>
    <alternativeName>
        <fullName evidence="10">Quinolinate phosphoribosyltransferase [decarboxylating]</fullName>
    </alternativeName>
</protein>
<dbReference type="CDD" id="cd01572">
    <property type="entry name" value="QPRTase"/>
    <property type="match status" value="1"/>
</dbReference>
<proteinExistence type="inferred from homology"/>
<evidence type="ECO:0000256" key="6">
    <source>
        <dbReference type="ARBA" id="ARBA00020990"/>
    </source>
</evidence>
<dbReference type="InterPro" id="IPR037128">
    <property type="entry name" value="Quinolinate_PRibosylTase_N_sf"/>
</dbReference>
<evidence type="ECO:0000313" key="17">
    <source>
        <dbReference type="Proteomes" id="UP000030300"/>
    </source>
</evidence>
<dbReference type="STRING" id="2045.KR76_03480"/>
<dbReference type="FunFam" id="3.20.20.70:FF:000030">
    <property type="entry name" value="Nicotinate-nucleotide pyrophosphorylase, carboxylating"/>
    <property type="match status" value="1"/>
</dbReference>
<evidence type="ECO:0000256" key="13">
    <source>
        <dbReference type="PIRNR" id="PIRNR006250"/>
    </source>
</evidence>
<gene>
    <name evidence="16" type="ORF">KR76_03480</name>
</gene>
<sequence length="304" mass="31733">MIARTPYDDLPDALLAEIADAGLDPRAVYDHVVLAFEEDLPGGVDDVTSDAMPDMGEAVADFAAREPGVVAGLAIAELAFAYALGDTVKITGRVPDGTRVAPGDVVLTVSGPVRGVLTAERTALNFASHLSGVATATSRWVDALAGTRARVLDTRKTLPGWRALQKYAVRCGGGVNHRFSLVDRAMVKDNHAVAAGGVVAAYEAVVAKHPGLRVEVEVMDLDELRAVLAAGCTEVLLDNMSTADMAEAVRINEAAGSRATLEASGGLTLERAREVAETGVDFISVGALTHSVVVFDLGLDFRTA</sequence>
<evidence type="ECO:0000259" key="14">
    <source>
        <dbReference type="Pfam" id="PF01729"/>
    </source>
</evidence>
<organism evidence="16 17">
    <name type="scientific">Nocardioides simplex</name>
    <name type="common">Arthrobacter simplex</name>
    <dbReference type="NCBI Taxonomy" id="2045"/>
    <lineage>
        <taxon>Bacteria</taxon>
        <taxon>Bacillati</taxon>
        <taxon>Actinomycetota</taxon>
        <taxon>Actinomycetes</taxon>
        <taxon>Propionibacteriales</taxon>
        <taxon>Nocardioidaceae</taxon>
        <taxon>Pimelobacter</taxon>
    </lineage>
</organism>
<dbReference type="InterPro" id="IPR004393">
    <property type="entry name" value="NadC"/>
</dbReference>
<dbReference type="Gene3D" id="3.90.1170.20">
    <property type="entry name" value="Quinolinate phosphoribosyl transferase, N-terminal domain"/>
    <property type="match status" value="1"/>
</dbReference>
<dbReference type="InterPro" id="IPR013785">
    <property type="entry name" value="Aldolase_TIM"/>
</dbReference>
<dbReference type="FunFam" id="3.90.1170.20:FF:000001">
    <property type="entry name" value="Nicotinate-nucleotide diphosphorylase (Carboxylating)"/>
    <property type="match status" value="1"/>
</dbReference>
<dbReference type="SUPFAM" id="SSF54675">
    <property type="entry name" value="Nicotinate/Quinolinate PRTase N-terminal domain-like"/>
    <property type="match status" value="1"/>
</dbReference>
<comment type="subunit">
    <text evidence="4">Hexamer formed by 3 homodimers.</text>
</comment>
<dbReference type="UniPathway" id="UPA00253">
    <property type="reaction ID" value="UER00331"/>
</dbReference>
<comment type="function">
    <text evidence="1">Involved in the catabolism of quinolinic acid (QA).</text>
</comment>
<keyword evidence="17" id="KW-1185">Reference proteome</keyword>
<comment type="pathway">
    <text evidence="2">Cofactor biosynthesis; NAD(+) biosynthesis; nicotinate D-ribonucleotide from quinolinate: step 1/1.</text>
</comment>
<dbReference type="eggNOG" id="COG0157">
    <property type="taxonomic scope" value="Bacteria"/>
</dbReference>
<evidence type="ECO:0000259" key="15">
    <source>
        <dbReference type="Pfam" id="PF02749"/>
    </source>
</evidence>
<dbReference type="AlphaFoldDB" id="A0A0A1DW74"/>
<evidence type="ECO:0000256" key="4">
    <source>
        <dbReference type="ARBA" id="ARBA00011218"/>
    </source>
</evidence>
<dbReference type="SUPFAM" id="SSF51690">
    <property type="entry name" value="Nicotinate/Quinolinate PRTase C-terminal domain-like"/>
    <property type="match status" value="1"/>
</dbReference>
<dbReference type="KEGG" id="psim:KR76_03480"/>
<dbReference type="Gene3D" id="3.20.20.70">
    <property type="entry name" value="Aldolase class I"/>
    <property type="match status" value="1"/>
</dbReference>
<comment type="similarity">
    <text evidence="3 13">Belongs to the NadC/ModD family.</text>
</comment>
<dbReference type="EMBL" id="CP009896">
    <property type="protein sequence ID" value="AIY19690.2"/>
    <property type="molecule type" value="Genomic_DNA"/>
</dbReference>
<dbReference type="PIRSF" id="PIRSF006250">
    <property type="entry name" value="NadC_ModD"/>
    <property type="match status" value="1"/>
</dbReference>
<reference evidence="16 17" key="1">
    <citation type="journal article" date="2015" name="Genome Announc.">
        <title>Complete Genome Sequence of Steroid-Transforming Nocardioides simplex VKM Ac-2033D.</title>
        <authorList>
            <person name="Shtratnikova V.Y."/>
            <person name="Schelkunov M.I."/>
            <person name="Pekov Y.A."/>
            <person name="Fokina V.V."/>
            <person name="Logacheva M.D."/>
            <person name="Sokolov S.L."/>
            <person name="Bragin E.Y."/>
            <person name="Ashapkin V.V."/>
            <person name="Donova M.V."/>
        </authorList>
    </citation>
    <scope>NUCLEOTIDE SEQUENCE [LARGE SCALE GENOMIC DNA]</scope>
    <source>
        <strain evidence="16 17">VKM Ac-2033D</strain>
    </source>
</reference>
<dbReference type="InterPro" id="IPR022412">
    <property type="entry name" value="Quinolinate_PRibosylTrfase_N"/>
</dbReference>